<proteinExistence type="predicted"/>
<evidence type="ECO:0000313" key="2">
    <source>
        <dbReference type="Proteomes" id="UP000437736"/>
    </source>
</evidence>
<dbReference type="Proteomes" id="UP000437736">
    <property type="component" value="Unassembled WGS sequence"/>
</dbReference>
<accession>A0ABW9QNC4</accession>
<evidence type="ECO:0000313" key="1">
    <source>
        <dbReference type="EMBL" id="MST31262.1"/>
    </source>
</evidence>
<name>A0ABW9QNC4_9ACTN</name>
<organism evidence="1 2">
    <name type="scientific">Acidiferrimicrobium australe</name>
    <dbReference type="NCBI Taxonomy" id="2664430"/>
    <lineage>
        <taxon>Bacteria</taxon>
        <taxon>Bacillati</taxon>
        <taxon>Actinomycetota</taxon>
        <taxon>Acidimicrobiia</taxon>
        <taxon>Acidimicrobiales</taxon>
        <taxon>Acidimicrobiaceae</taxon>
        <taxon>Acidiferrimicrobium</taxon>
    </lineage>
</organism>
<reference evidence="1 2" key="1">
    <citation type="submission" date="2019-11" db="EMBL/GenBank/DDBJ databases">
        <title>Acidiferrimicrobium australis gen. nov., sp. nov., an acidophilic and obligately heterotrophic, member of the Actinobacteria that catalyses dissimilatory oxido- reduction of iron isolated from metal-rich acidic water in Chile.</title>
        <authorList>
            <person name="Gonzalez D."/>
            <person name="Huber K."/>
            <person name="Hedrich S."/>
            <person name="Rojas-Villalobos C."/>
            <person name="Quatrini R."/>
            <person name="Dinamarca M.A."/>
            <person name="Schwarz A."/>
            <person name="Canales C."/>
            <person name="Nancucheo I."/>
        </authorList>
    </citation>
    <scope>NUCLEOTIDE SEQUENCE [LARGE SCALE GENOMIC DNA]</scope>
    <source>
        <strain evidence="1 2">USS-CCA1</strain>
    </source>
</reference>
<protein>
    <submittedName>
        <fullName evidence="1">Uncharacterized protein</fullName>
    </submittedName>
</protein>
<comment type="caution">
    <text evidence="1">The sequence shown here is derived from an EMBL/GenBank/DDBJ whole genome shotgun (WGS) entry which is preliminary data.</text>
</comment>
<dbReference type="EMBL" id="WJHE01000026">
    <property type="protein sequence ID" value="MST31262.1"/>
    <property type="molecule type" value="Genomic_DNA"/>
</dbReference>
<sequence length="247" mass="25952">MLGDPVLADLVRWAANRRPLSYQLGAIAAALAVLGQRLAAGETDAEVLAGLVITAVDQAQRLAYSPVPDRAMLSDCDAIADAGLVGAGDRPSLVSMVVPHLLARAGCRLSTRSVLARRVEAAVDVCLGAWLHNARAGGGLPEFRLAVSCNQKRRVSALLGADRDLQRLVEGPRPGRSRPLHVTRRQGLAYWVALALRSAADGSPLPALPPDVAGHWRSELSRFGVTPTVASCVPAMSDAADQVLQLG</sequence>
<gene>
    <name evidence="1" type="ORF">GHK86_00760</name>
</gene>
<keyword evidence="2" id="KW-1185">Reference proteome</keyword>